<dbReference type="Pfam" id="PF01764">
    <property type="entry name" value="Lipase_3"/>
    <property type="match status" value="1"/>
</dbReference>
<dbReference type="Gene3D" id="3.40.50.1820">
    <property type="entry name" value="alpha/beta hydrolase"/>
    <property type="match status" value="1"/>
</dbReference>
<dbReference type="AlphaFoldDB" id="A0A9P6B1C4"/>
<evidence type="ECO:0000313" key="4">
    <source>
        <dbReference type="Proteomes" id="UP000886523"/>
    </source>
</evidence>
<protein>
    <recommendedName>
        <fullName evidence="2">Fungal lipase-type domain-containing protein</fullName>
    </recommendedName>
</protein>
<feature type="domain" description="Fungal lipase-type" evidence="2">
    <location>
        <begin position="272"/>
        <end position="427"/>
    </location>
</feature>
<keyword evidence="1" id="KW-1133">Transmembrane helix</keyword>
<comment type="caution">
    <text evidence="3">The sequence shown here is derived from an EMBL/GenBank/DDBJ whole genome shotgun (WGS) entry which is preliminary data.</text>
</comment>
<accession>A0A9P6B1C4</accession>
<proteinExistence type="predicted"/>
<keyword evidence="1" id="KW-0812">Transmembrane</keyword>
<name>A0A9P6B1C4_9AGAM</name>
<dbReference type="InterPro" id="IPR002921">
    <property type="entry name" value="Fungal_lipase-type"/>
</dbReference>
<sequence>MSAASPPSQAVPNGSVPALNVPHDERGIYQTLREIRAREIKKPPRNSLFSFLFNISPIRSAILYILLVYLETLRYFHWLYVTWETFFLRTWDGIVEALKDLIRRTPESEESQGTYVSDWLAYALFAFGGTVVLPFVLVLCLVARFPPLTGIYYAWSAFFGGNHGLINSSNPNLFKSLTVEQADAGKDALADPLEPPTDAVRHFNFDIAKLLLQIASVVYEHSNDAIRNAAFGGVDSFRRDFTFLESPGDATIRRFCRQFDIEYQPISGTGPVEFGDWLSDLDATMVSCADYIPNFRRVHKGFKERVFPDKGLRPAERQDQRPYNTISMSVKALVAHLSARHAGQQINVWFTGHSLMRCATATLIYSRMLMKPEEVGENGILRDAYLFAAPIVADPQSVIAFNEKIFEQGAPKRTMWRITSNDDFVATGLPEFGDHLPISDIESLHTDRKNNLFFSHFGIEIVLYDHPHSSSVPDHRLTPKHTVVIDSAFTQAEIRFCRPAAPPSRKDHRSLPQYVLCLSLEADISLTDRPTPPINRSPSAAPIAHYWDQLDRITLGTCDRTID</sequence>
<feature type="transmembrane region" description="Helical" evidence="1">
    <location>
        <begin position="48"/>
        <end position="70"/>
    </location>
</feature>
<dbReference type="OrthoDB" id="426718at2759"/>
<dbReference type="SUPFAM" id="SSF53474">
    <property type="entry name" value="alpha/beta-Hydrolases"/>
    <property type="match status" value="1"/>
</dbReference>
<reference evidence="3" key="1">
    <citation type="journal article" date="2020" name="Nat. Commun.">
        <title>Large-scale genome sequencing of mycorrhizal fungi provides insights into the early evolution of symbiotic traits.</title>
        <authorList>
            <person name="Miyauchi S."/>
            <person name="Kiss E."/>
            <person name="Kuo A."/>
            <person name="Drula E."/>
            <person name="Kohler A."/>
            <person name="Sanchez-Garcia M."/>
            <person name="Morin E."/>
            <person name="Andreopoulos B."/>
            <person name="Barry K.W."/>
            <person name="Bonito G."/>
            <person name="Buee M."/>
            <person name="Carver A."/>
            <person name="Chen C."/>
            <person name="Cichocki N."/>
            <person name="Clum A."/>
            <person name="Culley D."/>
            <person name="Crous P.W."/>
            <person name="Fauchery L."/>
            <person name="Girlanda M."/>
            <person name="Hayes R.D."/>
            <person name="Keri Z."/>
            <person name="LaButti K."/>
            <person name="Lipzen A."/>
            <person name="Lombard V."/>
            <person name="Magnuson J."/>
            <person name="Maillard F."/>
            <person name="Murat C."/>
            <person name="Nolan M."/>
            <person name="Ohm R.A."/>
            <person name="Pangilinan J."/>
            <person name="Pereira M.F."/>
            <person name="Perotto S."/>
            <person name="Peter M."/>
            <person name="Pfister S."/>
            <person name="Riley R."/>
            <person name="Sitrit Y."/>
            <person name="Stielow J.B."/>
            <person name="Szollosi G."/>
            <person name="Zifcakova L."/>
            <person name="Stursova M."/>
            <person name="Spatafora J.W."/>
            <person name="Tedersoo L."/>
            <person name="Vaario L.M."/>
            <person name="Yamada A."/>
            <person name="Yan M."/>
            <person name="Wang P."/>
            <person name="Xu J."/>
            <person name="Bruns T."/>
            <person name="Baldrian P."/>
            <person name="Vilgalys R."/>
            <person name="Dunand C."/>
            <person name="Henrissat B."/>
            <person name="Grigoriev I.V."/>
            <person name="Hibbett D."/>
            <person name="Nagy L.G."/>
            <person name="Martin F.M."/>
        </authorList>
    </citation>
    <scope>NUCLEOTIDE SEQUENCE</scope>
    <source>
        <strain evidence="3">UP504</strain>
    </source>
</reference>
<gene>
    <name evidence="3" type="ORF">BS47DRAFT_1391347</name>
</gene>
<evidence type="ECO:0000256" key="1">
    <source>
        <dbReference type="SAM" id="Phobius"/>
    </source>
</evidence>
<evidence type="ECO:0000259" key="2">
    <source>
        <dbReference type="Pfam" id="PF01764"/>
    </source>
</evidence>
<organism evidence="3 4">
    <name type="scientific">Hydnum rufescens UP504</name>
    <dbReference type="NCBI Taxonomy" id="1448309"/>
    <lineage>
        <taxon>Eukaryota</taxon>
        <taxon>Fungi</taxon>
        <taxon>Dikarya</taxon>
        <taxon>Basidiomycota</taxon>
        <taxon>Agaricomycotina</taxon>
        <taxon>Agaricomycetes</taxon>
        <taxon>Cantharellales</taxon>
        <taxon>Hydnaceae</taxon>
        <taxon>Hydnum</taxon>
    </lineage>
</organism>
<dbReference type="GO" id="GO:0006629">
    <property type="term" value="P:lipid metabolic process"/>
    <property type="evidence" value="ECO:0007669"/>
    <property type="project" value="InterPro"/>
</dbReference>
<feature type="transmembrane region" description="Helical" evidence="1">
    <location>
        <begin position="119"/>
        <end position="143"/>
    </location>
</feature>
<dbReference type="Proteomes" id="UP000886523">
    <property type="component" value="Unassembled WGS sequence"/>
</dbReference>
<keyword evidence="1" id="KW-0472">Membrane</keyword>
<evidence type="ECO:0000313" key="3">
    <source>
        <dbReference type="EMBL" id="KAF9515684.1"/>
    </source>
</evidence>
<keyword evidence="4" id="KW-1185">Reference proteome</keyword>
<dbReference type="InterPro" id="IPR029058">
    <property type="entry name" value="AB_hydrolase_fold"/>
</dbReference>
<dbReference type="EMBL" id="MU128947">
    <property type="protein sequence ID" value="KAF9515684.1"/>
    <property type="molecule type" value="Genomic_DNA"/>
</dbReference>